<keyword evidence="1" id="KW-0812">Transmembrane</keyword>
<evidence type="ECO:0000313" key="3">
    <source>
        <dbReference type="Proteomes" id="UP000295493"/>
    </source>
</evidence>
<sequence length="49" mass="5277">MTRISTTIVITAMMTGFFLSLFGGDLFAALPFAIGGAVFITAHVRRERA</sequence>
<keyword evidence="1" id="KW-1133">Transmembrane helix</keyword>
<reference evidence="2 3" key="1">
    <citation type="submission" date="2019-03" db="EMBL/GenBank/DDBJ databases">
        <title>Genomic Encyclopedia of Type Strains, Phase IV (KMG-IV): sequencing the most valuable type-strain genomes for metagenomic binning, comparative biology and taxonomic classification.</title>
        <authorList>
            <person name="Goeker M."/>
        </authorList>
    </citation>
    <scope>NUCLEOTIDE SEQUENCE [LARGE SCALE GENOMIC DNA]</scope>
    <source>
        <strain evidence="2 3">DSM 25059</strain>
    </source>
</reference>
<keyword evidence="1" id="KW-0472">Membrane</keyword>
<organism evidence="2 3">
    <name type="scientific">Stakelama pacifica</name>
    <dbReference type="NCBI Taxonomy" id="517720"/>
    <lineage>
        <taxon>Bacteria</taxon>
        <taxon>Pseudomonadati</taxon>
        <taxon>Pseudomonadota</taxon>
        <taxon>Alphaproteobacteria</taxon>
        <taxon>Sphingomonadales</taxon>
        <taxon>Sphingomonadaceae</taxon>
        <taxon>Stakelama</taxon>
    </lineage>
</organism>
<proteinExistence type="predicted"/>
<dbReference type="Proteomes" id="UP000295493">
    <property type="component" value="Unassembled WGS sequence"/>
</dbReference>
<feature type="transmembrane region" description="Helical" evidence="1">
    <location>
        <begin position="17"/>
        <end position="40"/>
    </location>
</feature>
<dbReference type="AlphaFoldDB" id="A0A4R6FJU3"/>
<dbReference type="RefSeq" id="WP_162848829.1">
    <property type="nucleotide sequence ID" value="NZ_BMLU01000007.1"/>
</dbReference>
<name>A0A4R6FJU3_9SPHN</name>
<dbReference type="EMBL" id="SNWD01000007">
    <property type="protein sequence ID" value="TDN81739.1"/>
    <property type="molecule type" value="Genomic_DNA"/>
</dbReference>
<evidence type="ECO:0000256" key="1">
    <source>
        <dbReference type="SAM" id="Phobius"/>
    </source>
</evidence>
<comment type="caution">
    <text evidence="2">The sequence shown here is derived from an EMBL/GenBank/DDBJ whole genome shotgun (WGS) entry which is preliminary data.</text>
</comment>
<keyword evidence="3" id="KW-1185">Reference proteome</keyword>
<accession>A0A4R6FJU3</accession>
<gene>
    <name evidence="2" type="ORF">EV664_107141</name>
</gene>
<protein>
    <submittedName>
        <fullName evidence="2">Uncharacterized protein</fullName>
    </submittedName>
</protein>
<evidence type="ECO:0000313" key="2">
    <source>
        <dbReference type="EMBL" id="TDN81739.1"/>
    </source>
</evidence>